<dbReference type="PANTHER" id="PTHR42858">
    <property type="entry name" value="AMINOTRANSFERASE"/>
    <property type="match status" value="1"/>
</dbReference>
<dbReference type="PROSITE" id="PS50157">
    <property type="entry name" value="ZINC_FINGER_C2H2_2"/>
    <property type="match status" value="1"/>
</dbReference>
<keyword evidence="1" id="KW-0032">Aminotransferase</keyword>
<dbReference type="SUPFAM" id="SSF53383">
    <property type="entry name" value="PLP-dependent transferases"/>
    <property type="match status" value="1"/>
</dbReference>
<dbReference type="EMBL" id="CACRXK020005684">
    <property type="protein sequence ID" value="CAB4007053.1"/>
    <property type="molecule type" value="Genomic_DNA"/>
</dbReference>
<reference evidence="1" key="1">
    <citation type="submission" date="2020-04" db="EMBL/GenBank/DDBJ databases">
        <authorList>
            <person name="Alioto T."/>
            <person name="Alioto T."/>
            <person name="Gomez Garrido J."/>
        </authorList>
    </citation>
    <scope>NUCLEOTIDE SEQUENCE</scope>
    <source>
        <strain evidence="1">A484AB</strain>
    </source>
</reference>
<protein>
    <submittedName>
        <fullName evidence="1">Aromatic-amino-acid aminotransferase 1</fullName>
    </submittedName>
</protein>
<name>A0A6S7HSU5_PARCT</name>
<dbReference type="PROSITE" id="PS00028">
    <property type="entry name" value="ZINC_FINGER_C2H2_1"/>
    <property type="match status" value="1"/>
</dbReference>
<gene>
    <name evidence="1" type="ORF">PACLA_8A054437</name>
</gene>
<dbReference type="GO" id="GO:0030170">
    <property type="term" value="F:pyridoxal phosphate binding"/>
    <property type="evidence" value="ECO:0007669"/>
    <property type="project" value="InterPro"/>
</dbReference>
<dbReference type="Gene3D" id="3.90.1150.10">
    <property type="entry name" value="Aspartate Aminotransferase, domain 1"/>
    <property type="match status" value="1"/>
</dbReference>
<comment type="caution">
    <text evidence="1">The sequence shown here is derived from an EMBL/GenBank/DDBJ whole genome shotgun (WGS) entry which is preliminary data.</text>
</comment>
<dbReference type="PANTHER" id="PTHR42858:SF1">
    <property type="entry name" value="LD15494P"/>
    <property type="match status" value="1"/>
</dbReference>
<dbReference type="InterPro" id="IPR013087">
    <property type="entry name" value="Znf_C2H2_type"/>
</dbReference>
<keyword evidence="1" id="KW-0808">Transferase</keyword>
<accession>A0A6S7HSU5</accession>
<keyword evidence="2" id="KW-1185">Reference proteome</keyword>
<dbReference type="InterPro" id="IPR036236">
    <property type="entry name" value="Znf_C2H2_sf"/>
</dbReference>
<dbReference type="Pfam" id="PF00155">
    <property type="entry name" value="Aminotran_1_2"/>
    <property type="match status" value="1"/>
</dbReference>
<organism evidence="1 2">
    <name type="scientific">Paramuricea clavata</name>
    <name type="common">Red gorgonian</name>
    <name type="synonym">Violescent sea-whip</name>
    <dbReference type="NCBI Taxonomy" id="317549"/>
    <lineage>
        <taxon>Eukaryota</taxon>
        <taxon>Metazoa</taxon>
        <taxon>Cnidaria</taxon>
        <taxon>Anthozoa</taxon>
        <taxon>Octocorallia</taxon>
        <taxon>Malacalcyonacea</taxon>
        <taxon>Plexauridae</taxon>
        <taxon>Paramuricea</taxon>
    </lineage>
</organism>
<evidence type="ECO:0000313" key="1">
    <source>
        <dbReference type="EMBL" id="CAB4007053.1"/>
    </source>
</evidence>
<sequence>MAATGSTINSDSHAKPKSRTAVNGRFAFEDLREITPETLEFGIGAPSFAMMAKLKPLLAEATKQRMDYEEFGYMFQYGALRGDHVFVQELAKFLSQRYQDPVNSDDLMCTSGATNGLMMLTCTMFRHGDYVFVEDPTYFLAIKTFRDDLGLNVVSVPIDNEGMNVEALEQLILEHQEKLGETSDKRPYRAMLYTIPVFNNPTTVSLSPERCTALIKVLRKYNIVAVCDDIYNIINFESKPPPRRLFSYDKKSDSDYKGHVVSNGTFSKIIAPGMRLGWLEAPEIVLARLMFSAIVASGGGVNQYTSAIMGTALKNGILSPYFTDSINTFKRKMELMCNALDKYAKPYVKYKKPMGGFFVWVELPPDCDAEAFQKYCIKNYKVSVRPGTCFSPNRNFKNFVRLSFAFLEEERIDEGIQRDLLDFVDKLLGGNSNIIEEVAEENDIAIEELTNEAKYSCAICHKKYKTKTWLVKHTESKHQQSGAETQLRTKLEVEIIFKLLMEAQKDISKDDAIQL</sequence>
<dbReference type="Proteomes" id="UP001152795">
    <property type="component" value="Unassembled WGS sequence"/>
</dbReference>
<dbReference type="InterPro" id="IPR015421">
    <property type="entry name" value="PyrdxlP-dep_Trfase_major"/>
</dbReference>
<dbReference type="CDD" id="cd00609">
    <property type="entry name" value="AAT_like"/>
    <property type="match status" value="1"/>
</dbReference>
<dbReference type="InterPro" id="IPR004839">
    <property type="entry name" value="Aminotransferase_I/II_large"/>
</dbReference>
<dbReference type="InterPro" id="IPR015422">
    <property type="entry name" value="PyrdxlP-dep_Trfase_small"/>
</dbReference>
<dbReference type="SUPFAM" id="SSF57667">
    <property type="entry name" value="beta-beta-alpha zinc fingers"/>
    <property type="match status" value="1"/>
</dbReference>
<dbReference type="GO" id="GO:0047536">
    <property type="term" value="F:2-aminoadipate transaminase activity"/>
    <property type="evidence" value="ECO:0007669"/>
    <property type="project" value="TreeGrafter"/>
</dbReference>
<dbReference type="InterPro" id="IPR015424">
    <property type="entry name" value="PyrdxlP-dep_Trfase"/>
</dbReference>
<dbReference type="OrthoDB" id="7042322at2759"/>
<dbReference type="Gene3D" id="3.40.640.10">
    <property type="entry name" value="Type I PLP-dependent aspartate aminotransferase-like (Major domain)"/>
    <property type="match status" value="1"/>
</dbReference>
<evidence type="ECO:0000313" key="2">
    <source>
        <dbReference type="Proteomes" id="UP001152795"/>
    </source>
</evidence>
<proteinExistence type="predicted"/>
<dbReference type="AlphaFoldDB" id="A0A6S7HSU5"/>